<dbReference type="EMBL" id="BKCJ010070653">
    <property type="protein sequence ID" value="GEW71724.1"/>
    <property type="molecule type" value="Genomic_DNA"/>
</dbReference>
<dbReference type="FunFam" id="3.30.70.270:FF:000020">
    <property type="entry name" value="Transposon Tf2-6 polyprotein-like Protein"/>
    <property type="match status" value="1"/>
</dbReference>
<evidence type="ECO:0000256" key="1">
    <source>
        <dbReference type="ARBA" id="ARBA00023268"/>
    </source>
</evidence>
<dbReference type="Pfam" id="PF17919">
    <property type="entry name" value="RT_RNaseH_2"/>
    <property type="match status" value="1"/>
</dbReference>
<dbReference type="PANTHER" id="PTHR37984">
    <property type="entry name" value="PROTEIN CBG26694"/>
    <property type="match status" value="1"/>
</dbReference>
<dbReference type="Gene3D" id="3.30.420.10">
    <property type="entry name" value="Ribonuclease H-like superfamily/Ribonuclease H"/>
    <property type="match status" value="1"/>
</dbReference>
<evidence type="ECO:0000259" key="2">
    <source>
        <dbReference type="Pfam" id="PF17919"/>
    </source>
</evidence>
<keyword evidence="4" id="KW-0695">RNA-directed DNA polymerase</keyword>
<sequence>MWHGLTLLGQEIRILMEEPNLYVPSAIITTMGLVHQSAPTVKRVAIGLVIVKTNLLLPATTTTTTTTTTTRGQKGQMHRVSHALNVEFRDITRGLPKPTLTQMLSREQLYAKFSKCELWIPKVQFLGHVIDSHGIHVDPAKIESIKDWASPKTAKEICQFLGVTDYYRIFIEGFSNITNSMTKLTQNKVKFDWGDKQEAAFQIIKQKLCSTSILALPEGSEDFVVYCDTSIKGLGVAFQKAMGTQLDMSTAYHPKTDGQTKRTIQTIEDMLRACVIDFGNGWERHLPLVEFLYNNSCHASIKAALFEALYGITLEKSCAFWKTGEVKTEIHWPFKVLAKIGTVAYRLELPKQLSRVHNTFYVSNLKKCLSDKPLAISLDKVHIDDKLHFVEEPVEVMDREVKRLKQIRIPIIKVRWKSKRGPEFTWEREDRFRKKYSQLFTTNAASTNAAS</sequence>
<dbReference type="InterPro" id="IPR050951">
    <property type="entry name" value="Retrovirus_Pol_polyprotein"/>
</dbReference>
<feature type="domain" description="Reverse transcriptase/retrotransposon-derived protein RNase H-like" evidence="2">
    <location>
        <begin position="193"/>
        <end position="275"/>
    </location>
</feature>
<dbReference type="GO" id="GO:0003964">
    <property type="term" value="F:RNA-directed DNA polymerase activity"/>
    <property type="evidence" value="ECO:0007669"/>
    <property type="project" value="UniProtKB-KW"/>
</dbReference>
<dbReference type="GO" id="GO:0003676">
    <property type="term" value="F:nucleic acid binding"/>
    <property type="evidence" value="ECO:0007669"/>
    <property type="project" value="InterPro"/>
</dbReference>
<feature type="domain" description="Tf2-1-like SH3-like" evidence="3">
    <location>
        <begin position="327"/>
        <end position="368"/>
    </location>
</feature>
<organism evidence="4">
    <name type="scientific">Tanacetum cinerariifolium</name>
    <name type="common">Dalmatian daisy</name>
    <name type="synonym">Chrysanthemum cinerariifolium</name>
    <dbReference type="NCBI Taxonomy" id="118510"/>
    <lineage>
        <taxon>Eukaryota</taxon>
        <taxon>Viridiplantae</taxon>
        <taxon>Streptophyta</taxon>
        <taxon>Embryophyta</taxon>
        <taxon>Tracheophyta</taxon>
        <taxon>Spermatophyta</taxon>
        <taxon>Magnoliopsida</taxon>
        <taxon>eudicotyledons</taxon>
        <taxon>Gunneridae</taxon>
        <taxon>Pentapetalae</taxon>
        <taxon>asterids</taxon>
        <taxon>campanulids</taxon>
        <taxon>Asterales</taxon>
        <taxon>Asteraceae</taxon>
        <taxon>Asteroideae</taxon>
        <taxon>Anthemideae</taxon>
        <taxon>Anthemidinae</taxon>
        <taxon>Tanacetum</taxon>
    </lineage>
</organism>
<proteinExistence type="predicted"/>
<protein>
    <submittedName>
        <fullName evidence="4">Putative reverse transcriptase domain-containing protein</fullName>
    </submittedName>
</protein>
<keyword evidence="4" id="KW-0548">Nucleotidyltransferase</keyword>
<keyword evidence="4" id="KW-0808">Transferase</keyword>
<dbReference type="PANTHER" id="PTHR37984:SF5">
    <property type="entry name" value="PROTEIN NYNRIN-LIKE"/>
    <property type="match status" value="1"/>
</dbReference>
<dbReference type="Gene3D" id="3.30.70.270">
    <property type="match status" value="2"/>
</dbReference>
<gene>
    <name evidence="4" type="ORF">Tci_243700</name>
</gene>
<dbReference type="AlphaFoldDB" id="A0A699GYH4"/>
<accession>A0A699GYH4</accession>
<dbReference type="InterPro" id="IPR056924">
    <property type="entry name" value="SH3_Tf2-1"/>
</dbReference>
<comment type="caution">
    <text evidence="4">The sequence shown here is derived from an EMBL/GenBank/DDBJ whole genome shotgun (WGS) entry which is preliminary data.</text>
</comment>
<evidence type="ECO:0000259" key="3">
    <source>
        <dbReference type="Pfam" id="PF24626"/>
    </source>
</evidence>
<dbReference type="InterPro" id="IPR036397">
    <property type="entry name" value="RNaseH_sf"/>
</dbReference>
<dbReference type="SUPFAM" id="SSF56672">
    <property type="entry name" value="DNA/RNA polymerases"/>
    <property type="match status" value="1"/>
</dbReference>
<dbReference type="InterPro" id="IPR043128">
    <property type="entry name" value="Rev_trsase/Diguanyl_cyclase"/>
</dbReference>
<keyword evidence="1" id="KW-0511">Multifunctional enzyme</keyword>
<dbReference type="InterPro" id="IPR043502">
    <property type="entry name" value="DNA/RNA_pol_sf"/>
</dbReference>
<dbReference type="Pfam" id="PF24626">
    <property type="entry name" value="SH3_Tf2-1"/>
    <property type="match status" value="1"/>
</dbReference>
<reference evidence="4" key="1">
    <citation type="journal article" date="2019" name="Sci. Rep.">
        <title>Draft genome of Tanacetum cinerariifolium, the natural source of mosquito coil.</title>
        <authorList>
            <person name="Yamashiro T."/>
            <person name="Shiraishi A."/>
            <person name="Satake H."/>
            <person name="Nakayama K."/>
        </authorList>
    </citation>
    <scope>NUCLEOTIDE SEQUENCE</scope>
</reference>
<name>A0A699GYH4_TANCI</name>
<dbReference type="InterPro" id="IPR041577">
    <property type="entry name" value="RT_RNaseH_2"/>
</dbReference>
<evidence type="ECO:0000313" key="4">
    <source>
        <dbReference type="EMBL" id="GEW71724.1"/>
    </source>
</evidence>